<name>A0AAF1BKS7_9TREE</name>
<reference evidence="10" key="1">
    <citation type="submission" date="2023-10" db="EMBL/GenBank/DDBJ databases">
        <authorList>
            <person name="Noh H."/>
        </authorList>
    </citation>
    <scope>NUCLEOTIDE SEQUENCE</scope>
    <source>
        <strain evidence="10">DUCC4014</strain>
    </source>
</reference>
<dbReference type="Gene3D" id="1.10.1520.10">
    <property type="entry name" value="Ribonuclease III domain"/>
    <property type="match status" value="1"/>
</dbReference>
<dbReference type="GO" id="GO:0006396">
    <property type="term" value="P:RNA processing"/>
    <property type="evidence" value="ECO:0007669"/>
    <property type="project" value="InterPro"/>
</dbReference>
<dbReference type="Proteomes" id="UP000827549">
    <property type="component" value="Chromosome 6"/>
</dbReference>
<dbReference type="InterPro" id="IPR000999">
    <property type="entry name" value="RNase_III_dom"/>
</dbReference>
<evidence type="ECO:0000256" key="5">
    <source>
        <dbReference type="ARBA" id="ARBA00023274"/>
    </source>
</evidence>
<dbReference type="GO" id="GO:0005739">
    <property type="term" value="C:mitochondrion"/>
    <property type="evidence" value="ECO:0007669"/>
    <property type="project" value="TreeGrafter"/>
</dbReference>
<dbReference type="GO" id="GO:0003735">
    <property type="term" value="F:structural constituent of ribosome"/>
    <property type="evidence" value="ECO:0007669"/>
    <property type="project" value="TreeGrafter"/>
</dbReference>
<evidence type="ECO:0000313" key="11">
    <source>
        <dbReference type="Proteomes" id="UP000827549"/>
    </source>
</evidence>
<evidence type="ECO:0000259" key="9">
    <source>
        <dbReference type="PROSITE" id="PS50142"/>
    </source>
</evidence>
<gene>
    <name evidence="10" type="primary">mrpl3</name>
    <name evidence="10" type="ORF">LOC62_06G008521</name>
</gene>
<keyword evidence="3 10" id="KW-0689">Ribosomal protein</keyword>
<comment type="similarity">
    <text evidence="6">Belongs to the ribonuclease III family. Mitochondrion-specific ribosomal protein mL44 subfamily.</text>
</comment>
<sequence>MNPVVAPRIALSGVSGVWQRRLAKTPLRRRTFTSTPLALKPKARRNAPISDPYGPTALSAFLARLSLPACPELHPALLAALTHPSFARAAERTQSAAAIIAEEAAKGDDPVAEVEAEVVAHAPLPETNELLSVLGNSLLGLFGSEYLAQKYPHLPTGGIKNALTSYVGPEALVSVGRELGLAVVNDAGNAHSRANAVVGLPIRWSRSAREEGETKVETPVAPGFREGREEKKVWRKKQADTWPEAVASVVRALVGLIYQEQGIHAARDFVHAHFLSRHVDMSTVMNIRHPKHVLSTVVSKHLINAGAPASSTIGRIDSRVLASSGVNSQAPLFNIGLFLPNGLKLAEGHGSSIGMAEHRAATNALHSLFLARSDATSASPRGLPTTAHSERPIANGAIEKGSDGGFAGNSWGGDESVFGLGRGLKTAA</sequence>
<keyword evidence="4" id="KW-0496">Mitochondrion</keyword>
<feature type="region of interest" description="Disordered" evidence="8">
    <location>
        <begin position="376"/>
        <end position="399"/>
    </location>
</feature>
<dbReference type="PANTHER" id="PTHR11207">
    <property type="entry name" value="RIBONUCLEASE III"/>
    <property type="match status" value="1"/>
</dbReference>
<dbReference type="CDD" id="cd00593">
    <property type="entry name" value="RIBOc"/>
    <property type="match status" value="1"/>
</dbReference>
<dbReference type="GeneID" id="87811686"/>
<dbReference type="SUPFAM" id="SSF54768">
    <property type="entry name" value="dsRNA-binding domain-like"/>
    <property type="match status" value="1"/>
</dbReference>
<dbReference type="GO" id="GO:0004525">
    <property type="term" value="F:ribonuclease III activity"/>
    <property type="evidence" value="ECO:0007669"/>
    <property type="project" value="InterPro"/>
</dbReference>
<dbReference type="GO" id="GO:0005840">
    <property type="term" value="C:ribosome"/>
    <property type="evidence" value="ECO:0007669"/>
    <property type="project" value="UniProtKB-KW"/>
</dbReference>
<dbReference type="AlphaFoldDB" id="A0AAF1BKS7"/>
<feature type="domain" description="RNase III" evidence="9">
    <location>
        <begin position="129"/>
        <end position="262"/>
    </location>
</feature>
<evidence type="ECO:0000256" key="7">
    <source>
        <dbReference type="ARBA" id="ARBA00035187"/>
    </source>
</evidence>
<dbReference type="Pfam" id="PF22892">
    <property type="entry name" value="DSRM_MRPL44"/>
    <property type="match status" value="1"/>
</dbReference>
<dbReference type="InterPro" id="IPR036389">
    <property type="entry name" value="RNase_III_sf"/>
</dbReference>
<evidence type="ECO:0000256" key="6">
    <source>
        <dbReference type="ARBA" id="ARBA00024034"/>
    </source>
</evidence>
<evidence type="ECO:0000313" key="10">
    <source>
        <dbReference type="EMBL" id="WOO85016.1"/>
    </source>
</evidence>
<dbReference type="PROSITE" id="PS50142">
    <property type="entry name" value="RNASE_3_2"/>
    <property type="match status" value="1"/>
</dbReference>
<dbReference type="InterPro" id="IPR044444">
    <property type="entry name" value="Ribosomal_mL44_DSRM_metazoa"/>
</dbReference>
<dbReference type="Pfam" id="PF00636">
    <property type="entry name" value="Ribonuclease_3"/>
    <property type="match status" value="1"/>
</dbReference>
<evidence type="ECO:0000256" key="1">
    <source>
        <dbReference type="ARBA" id="ARBA00004173"/>
    </source>
</evidence>
<dbReference type="RefSeq" id="XP_062631042.1">
    <property type="nucleotide sequence ID" value="XM_062775058.1"/>
</dbReference>
<dbReference type="PANTHER" id="PTHR11207:SF32">
    <property type="entry name" value="LARGE RIBOSOMAL SUBUNIT PROTEIN ML44"/>
    <property type="match status" value="1"/>
</dbReference>
<protein>
    <recommendedName>
        <fullName evidence="7">Large ribosomal subunit protein mL44</fullName>
    </recommendedName>
</protein>
<dbReference type="Gene3D" id="3.30.160.20">
    <property type="match status" value="1"/>
</dbReference>
<evidence type="ECO:0000256" key="2">
    <source>
        <dbReference type="ARBA" id="ARBA00022884"/>
    </source>
</evidence>
<dbReference type="SMART" id="SM00535">
    <property type="entry name" value="RIBOc"/>
    <property type="match status" value="1"/>
</dbReference>
<evidence type="ECO:0000256" key="4">
    <source>
        <dbReference type="ARBA" id="ARBA00023128"/>
    </source>
</evidence>
<dbReference type="GO" id="GO:0003723">
    <property type="term" value="F:RNA binding"/>
    <property type="evidence" value="ECO:0007669"/>
    <property type="project" value="UniProtKB-KW"/>
</dbReference>
<proteinExistence type="inferred from homology"/>
<organism evidence="10 11">
    <name type="scientific">Vanrija pseudolonga</name>
    <dbReference type="NCBI Taxonomy" id="143232"/>
    <lineage>
        <taxon>Eukaryota</taxon>
        <taxon>Fungi</taxon>
        <taxon>Dikarya</taxon>
        <taxon>Basidiomycota</taxon>
        <taxon>Agaricomycotina</taxon>
        <taxon>Tremellomycetes</taxon>
        <taxon>Trichosporonales</taxon>
        <taxon>Trichosporonaceae</taxon>
        <taxon>Vanrija</taxon>
    </lineage>
</organism>
<keyword evidence="2" id="KW-0694">RNA-binding</keyword>
<keyword evidence="5" id="KW-0687">Ribonucleoprotein</keyword>
<dbReference type="EMBL" id="CP086719">
    <property type="protein sequence ID" value="WOO85016.1"/>
    <property type="molecule type" value="Genomic_DNA"/>
</dbReference>
<evidence type="ECO:0000256" key="3">
    <source>
        <dbReference type="ARBA" id="ARBA00022980"/>
    </source>
</evidence>
<accession>A0AAF1BKS7</accession>
<dbReference type="SUPFAM" id="SSF69065">
    <property type="entry name" value="RNase III domain-like"/>
    <property type="match status" value="1"/>
</dbReference>
<comment type="subcellular location">
    <subcellularLocation>
        <location evidence="1">Mitochondrion</location>
    </subcellularLocation>
</comment>
<keyword evidence="11" id="KW-1185">Reference proteome</keyword>
<evidence type="ECO:0000256" key="8">
    <source>
        <dbReference type="SAM" id="MobiDB-lite"/>
    </source>
</evidence>